<reference evidence="1" key="2">
    <citation type="submission" date="2020-09" db="EMBL/GenBank/DDBJ databases">
        <authorList>
            <person name="Sun Q."/>
            <person name="Zhou Y."/>
        </authorList>
    </citation>
    <scope>NUCLEOTIDE SEQUENCE</scope>
    <source>
        <strain evidence="1">CGMCC 1.15290</strain>
    </source>
</reference>
<reference evidence="1" key="1">
    <citation type="journal article" date="2014" name="Int. J. Syst. Evol. Microbiol.">
        <title>Complete genome sequence of Corynebacterium casei LMG S-19264T (=DSM 44701T), isolated from a smear-ripened cheese.</title>
        <authorList>
            <consortium name="US DOE Joint Genome Institute (JGI-PGF)"/>
            <person name="Walter F."/>
            <person name="Albersmeier A."/>
            <person name="Kalinowski J."/>
            <person name="Ruckert C."/>
        </authorList>
    </citation>
    <scope>NUCLEOTIDE SEQUENCE</scope>
    <source>
        <strain evidence="1">CGMCC 1.15290</strain>
    </source>
</reference>
<accession>A0A917MRP2</accession>
<dbReference type="InterPro" id="IPR011204">
    <property type="entry name" value="Virulence_RhuM-like"/>
</dbReference>
<dbReference type="Pfam" id="PF13310">
    <property type="entry name" value="Virulence_RhuM"/>
    <property type="match status" value="1"/>
</dbReference>
<evidence type="ECO:0008006" key="3">
    <source>
        <dbReference type="Google" id="ProtNLM"/>
    </source>
</evidence>
<gene>
    <name evidence="1" type="ORF">GCM10011379_05840</name>
</gene>
<dbReference type="AlphaFoldDB" id="A0A917MRP2"/>
<protein>
    <recommendedName>
        <fullName evidence="3">Cell filamentation protein Fic</fullName>
    </recommendedName>
</protein>
<dbReference type="PANTHER" id="PTHR35810">
    <property type="entry name" value="CYTOPLASMIC PROTEIN-RELATED"/>
    <property type="match status" value="1"/>
</dbReference>
<sequence>MEKFEILFYTSAEGNSHIEVFFEAETFWLSQKKMAELFGVDVRTVNEHLKNIYASAELMEAATIRNFRIVQKEGSREVTRNIDFYNLDAIISVGYRVNSVSATRFRIWATQTLREFIIKGFVLDDDRLKQGKQFGKDYFNELLERIREIRASERRFYQKITDIYAQCSIDYDASASITQTFYKTVQNKLHWAITGKTAAEIVAERARAISPHMGLTTWKNAPNGKILKSDVSIAKNYLSGEELDELNRIVTMYLDYAEN</sequence>
<organism evidence="1 2">
    <name type="scientific">Filimonas zeae</name>
    <dbReference type="NCBI Taxonomy" id="1737353"/>
    <lineage>
        <taxon>Bacteria</taxon>
        <taxon>Pseudomonadati</taxon>
        <taxon>Bacteroidota</taxon>
        <taxon>Chitinophagia</taxon>
        <taxon>Chitinophagales</taxon>
        <taxon>Chitinophagaceae</taxon>
        <taxon>Filimonas</taxon>
    </lineage>
</organism>
<comment type="caution">
    <text evidence="1">The sequence shown here is derived from an EMBL/GenBank/DDBJ whole genome shotgun (WGS) entry which is preliminary data.</text>
</comment>
<proteinExistence type="predicted"/>
<dbReference type="EMBL" id="BMIB01000001">
    <property type="protein sequence ID" value="GGH59259.1"/>
    <property type="molecule type" value="Genomic_DNA"/>
</dbReference>
<keyword evidence="2" id="KW-1185">Reference proteome</keyword>
<name>A0A917MRP2_9BACT</name>
<dbReference type="PANTHER" id="PTHR35810:SF1">
    <property type="entry name" value="CYTOPLASMIC PROTEIN"/>
    <property type="match status" value="1"/>
</dbReference>
<evidence type="ECO:0000313" key="1">
    <source>
        <dbReference type="EMBL" id="GGH59259.1"/>
    </source>
</evidence>
<evidence type="ECO:0000313" key="2">
    <source>
        <dbReference type="Proteomes" id="UP000627292"/>
    </source>
</evidence>
<dbReference type="Proteomes" id="UP000627292">
    <property type="component" value="Unassembled WGS sequence"/>
</dbReference>